<sequence length="105" mass="11506">MFPRKSACHSRPSSHTDHPTQSLATLYSAALPSCVFHLSLACICGHRSSRGLGREWHCELPAIAQPCKFILQVILLRRGIMNHYRAGEGHSQLYSTDTCASGTLG</sequence>
<proteinExistence type="predicted"/>
<reference evidence="1 2" key="1">
    <citation type="journal article" date="2016" name="Mol. Biol. Evol.">
        <title>Comparative Genomics of Early-Diverging Mushroom-Forming Fungi Provides Insights into the Origins of Lignocellulose Decay Capabilities.</title>
        <authorList>
            <person name="Nagy L.G."/>
            <person name="Riley R."/>
            <person name="Tritt A."/>
            <person name="Adam C."/>
            <person name="Daum C."/>
            <person name="Floudas D."/>
            <person name="Sun H."/>
            <person name="Yadav J.S."/>
            <person name="Pangilinan J."/>
            <person name="Larsson K.H."/>
            <person name="Matsuura K."/>
            <person name="Barry K."/>
            <person name="Labutti K."/>
            <person name="Kuo R."/>
            <person name="Ohm R.A."/>
            <person name="Bhattacharya S.S."/>
            <person name="Shirouzu T."/>
            <person name="Yoshinaga Y."/>
            <person name="Martin F.M."/>
            <person name="Grigoriev I.V."/>
            <person name="Hibbett D.S."/>
        </authorList>
    </citation>
    <scope>NUCLEOTIDE SEQUENCE [LARGE SCALE GENOMIC DNA]</scope>
    <source>
        <strain evidence="1 2">L-15889</strain>
    </source>
</reference>
<gene>
    <name evidence="1" type="ORF">DAEQUDRAFT_319045</name>
</gene>
<dbReference type="EMBL" id="KV429064">
    <property type="protein sequence ID" value="KZT68744.1"/>
    <property type="molecule type" value="Genomic_DNA"/>
</dbReference>
<evidence type="ECO:0000313" key="2">
    <source>
        <dbReference type="Proteomes" id="UP000076727"/>
    </source>
</evidence>
<dbReference type="Proteomes" id="UP000076727">
    <property type="component" value="Unassembled WGS sequence"/>
</dbReference>
<protein>
    <submittedName>
        <fullName evidence="1">Uncharacterized protein</fullName>
    </submittedName>
</protein>
<organism evidence="1 2">
    <name type="scientific">Daedalea quercina L-15889</name>
    <dbReference type="NCBI Taxonomy" id="1314783"/>
    <lineage>
        <taxon>Eukaryota</taxon>
        <taxon>Fungi</taxon>
        <taxon>Dikarya</taxon>
        <taxon>Basidiomycota</taxon>
        <taxon>Agaricomycotina</taxon>
        <taxon>Agaricomycetes</taxon>
        <taxon>Polyporales</taxon>
        <taxon>Fomitopsis</taxon>
    </lineage>
</organism>
<dbReference type="AlphaFoldDB" id="A0A165PXG2"/>
<accession>A0A165PXG2</accession>
<evidence type="ECO:0000313" key="1">
    <source>
        <dbReference type="EMBL" id="KZT68744.1"/>
    </source>
</evidence>
<name>A0A165PXG2_9APHY</name>
<keyword evidence="2" id="KW-1185">Reference proteome</keyword>